<evidence type="ECO:0000256" key="1">
    <source>
        <dbReference type="ARBA" id="ARBA00004651"/>
    </source>
</evidence>
<dbReference type="InterPro" id="IPR036257">
    <property type="entry name" value="Cyt_c_oxidase_su2_TM_sf"/>
</dbReference>
<keyword evidence="3 14" id="KW-0813">Transport</keyword>
<evidence type="ECO:0000256" key="16">
    <source>
        <dbReference type="SAM" id="Phobius"/>
    </source>
</evidence>
<evidence type="ECO:0000313" key="19">
    <source>
        <dbReference type="EMBL" id="MFC3912768.1"/>
    </source>
</evidence>
<evidence type="ECO:0000256" key="10">
    <source>
        <dbReference type="ARBA" id="ARBA00023002"/>
    </source>
</evidence>
<dbReference type="InterPro" id="IPR011759">
    <property type="entry name" value="Cyt_c_oxidase_su2_TM_dom"/>
</dbReference>
<dbReference type="PANTHER" id="PTHR22888">
    <property type="entry name" value="CYTOCHROME C OXIDASE, SUBUNIT II"/>
    <property type="match status" value="1"/>
</dbReference>
<proteinExistence type="inferred from homology"/>
<evidence type="ECO:0000259" key="17">
    <source>
        <dbReference type="PROSITE" id="PS50857"/>
    </source>
</evidence>
<dbReference type="InterPro" id="IPR008972">
    <property type="entry name" value="Cupredoxin"/>
</dbReference>
<protein>
    <recommendedName>
        <fullName evidence="14">Ubiquinol oxidase subunit 2</fullName>
    </recommendedName>
</protein>
<dbReference type="SUPFAM" id="SSF81464">
    <property type="entry name" value="Cytochrome c oxidase subunit II-like, transmembrane region"/>
    <property type="match status" value="1"/>
</dbReference>
<keyword evidence="8 14" id="KW-0249">Electron transport</keyword>
<dbReference type="CDD" id="cd04212">
    <property type="entry name" value="CuRO_UO_II"/>
    <property type="match status" value="1"/>
</dbReference>
<dbReference type="Gene3D" id="2.60.40.420">
    <property type="entry name" value="Cupredoxins - blue copper proteins"/>
    <property type="match status" value="1"/>
</dbReference>
<evidence type="ECO:0000256" key="11">
    <source>
        <dbReference type="ARBA" id="ARBA00023136"/>
    </source>
</evidence>
<keyword evidence="11 14" id="KW-0472">Membrane</keyword>
<comment type="caution">
    <text evidence="19">The sequence shown here is derived from an EMBL/GenBank/DDBJ whole genome shotgun (WGS) entry which is preliminary data.</text>
</comment>
<evidence type="ECO:0000256" key="15">
    <source>
        <dbReference type="SAM" id="MobiDB-lite"/>
    </source>
</evidence>
<dbReference type="InterPro" id="IPR010514">
    <property type="entry name" value="COX_ARM"/>
</dbReference>
<evidence type="ECO:0000256" key="3">
    <source>
        <dbReference type="ARBA" id="ARBA00022448"/>
    </source>
</evidence>
<keyword evidence="12" id="KW-0564">Palmitate</keyword>
<keyword evidence="10 14" id="KW-0560">Oxidoreductase</keyword>
<feature type="transmembrane region" description="Helical" evidence="16">
    <location>
        <begin position="85"/>
        <end position="106"/>
    </location>
</feature>
<feature type="region of interest" description="Disordered" evidence="15">
    <location>
        <begin position="283"/>
        <end position="314"/>
    </location>
</feature>
<evidence type="ECO:0000256" key="9">
    <source>
        <dbReference type="ARBA" id="ARBA00022989"/>
    </source>
</evidence>
<evidence type="ECO:0000256" key="12">
    <source>
        <dbReference type="ARBA" id="ARBA00023139"/>
    </source>
</evidence>
<dbReference type="Proteomes" id="UP001595692">
    <property type="component" value="Unassembled WGS sequence"/>
</dbReference>
<dbReference type="EMBL" id="JBHSAF010000002">
    <property type="protein sequence ID" value="MFC3912768.1"/>
    <property type="molecule type" value="Genomic_DNA"/>
</dbReference>
<evidence type="ECO:0000256" key="13">
    <source>
        <dbReference type="ARBA" id="ARBA00023288"/>
    </source>
</evidence>
<dbReference type="PROSITE" id="PS51257">
    <property type="entry name" value="PROKAR_LIPOPROTEIN"/>
    <property type="match status" value="1"/>
</dbReference>
<reference evidence="20" key="1">
    <citation type="journal article" date="2019" name="Int. J. Syst. Evol. Microbiol.">
        <title>The Global Catalogue of Microorganisms (GCM) 10K type strain sequencing project: providing services to taxonomists for standard genome sequencing and annotation.</title>
        <authorList>
            <consortium name="The Broad Institute Genomics Platform"/>
            <consortium name="The Broad Institute Genome Sequencing Center for Infectious Disease"/>
            <person name="Wu L."/>
            <person name="Ma J."/>
        </authorList>
    </citation>
    <scope>NUCLEOTIDE SEQUENCE [LARGE SCALE GENOMIC DNA]</scope>
    <source>
        <strain evidence="20">CCUG 54939</strain>
    </source>
</reference>
<dbReference type="RefSeq" id="WP_377150930.1">
    <property type="nucleotide sequence ID" value="NZ_JBHSAF010000002.1"/>
</dbReference>
<feature type="domain" description="Cytochrome oxidase subunit II copper A binding" evidence="17">
    <location>
        <begin position="122"/>
        <end position="234"/>
    </location>
</feature>
<evidence type="ECO:0000256" key="2">
    <source>
        <dbReference type="ARBA" id="ARBA00007866"/>
    </source>
</evidence>
<feature type="domain" description="Cytochrome oxidase subunit II transmembrane region profile" evidence="18">
    <location>
        <begin position="19"/>
        <end position="116"/>
    </location>
</feature>
<dbReference type="NCBIfam" id="TIGR01433">
    <property type="entry name" value="CyoA"/>
    <property type="match status" value="1"/>
</dbReference>
<keyword evidence="9 16" id="KW-1133">Transmembrane helix</keyword>
<evidence type="ECO:0000256" key="6">
    <source>
        <dbReference type="ARBA" id="ARBA00022692"/>
    </source>
</evidence>
<evidence type="ECO:0000259" key="18">
    <source>
        <dbReference type="PROSITE" id="PS50999"/>
    </source>
</evidence>
<evidence type="ECO:0000313" key="20">
    <source>
        <dbReference type="Proteomes" id="UP001595692"/>
    </source>
</evidence>
<evidence type="ECO:0000256" key="8">
    <source>
        <dbReference type="ARBA" id="ARBA00022982"/>
    </source>
</evidence>
<keyword evidence="6 16" id="KW-0812">Transmembrane</keyword>
<evidence type="ECO:0000256" key="7">
    <source>
        <dbReference type="ARBA" id="ARBA00022729"/>
    </source>
</evidence>
<dbReference type="InterPro" id="IPR045187">
    <property type="entry name" value="CcO_II"/>
</dbReference>
<keyword evidence="20" id="KW-1185">Reference proteome</keyword>
<keyword evidence="7" id="KW-0732">Signal</keyword>
<keyword evidence="13" id="KW-0449">Lipoprotein</keyword>
<feature type="transmembrane region" description="Helical" evidence="16">
    <location>
        <begin position="41"/>
        <end position="65"/>
    </location>
</feature>
<feature type="compositionally biased region" description="Basic and acidic residues" evidence="15">
    <location>
        <begin position="289"/>
        <end position="302"/>
    </location>
</feature>
<dbReference type="PANTHER" id="PTHR22888:SF18">
    <property type="entry name" value="CYTOCHROME BO(3) UBIQUINOL OXIDASE SUBUNIT 2"/>
    <property type="match status" value="1"/>
</dbReference>
<keyword evidence="4 14" id="KW-1003">Cell membrane</keyword>
<evidence type="ECO:0000256" key="5">
    <source>
        <dbReference type="ARBA" id="ARBA00022660"/>
    </source>
</evidence>
<keyword evidence="5 14" id="KW-0679">Respiratory chain</keyword>
<dbReference type="InterPro" id="IPR034227">
    <property type="entry name" value="CuRO_UO_II"/>
</dbReference>
<dbReference type="Pfam" id="PF06481">
    <property type="entry name" value="COX_ARM"/>
    <property type="match status" value="1"/>
</dbReference>
<dbReference type="Gene3D" id="1.10.287.90">
    <property type="match status" value="1"/>
</dbReference>
<dbReference type="InterPro" id="IPR002429">
    <property type="entry name" value="CcO_II-like_C"/>
</dbReference>
<sequence length="314" mass="34858">MRGKQSKLRAWMLALAPLLLTGCDMALLDPKGEVGLEQRSLILTALGLMLIVVIPVFIMTIWFAWRYRASNKEATYKPEWSHSNLIEAVVWGVPCIIIIILGILTWRTTHSLDPRHPLTSDAKPMVIQAVSLDWKWLFIYPEQGIATVNHITFPANVPIHFEVTSGSVMNSFFIPQLGSQIYAMAGMRNHLNLIANHEGVYKGISANYSGHGFSGMKFSAEAVSPEAFDAWINQARQSPLTLKMADYQTLAKPTQNHAVTYYGTVEGKLYDSIVAQFMSHGTPASGAEPMHDGHDMMHHDSGMNDMHAQHASGE</sequence>
<dbReference type="Pfam" id="PF00116">
    <property type="entry name" value="COX2"/>
    <property type="match status" value="1"/>
</dbReference>
<organism evidence="19 20">
    <name type="scientific">Pseudaeromonas sharmana</name>
    <dbReference type="NCBI Taxonomy" id="328412"/>
    <lineage>
        <taxon>Bacteria</taxon>
        <taxon>Pseudomonadati</taxon>
        <taxon>Pseudomonadota</taxon>
        <taxon>Gammaproteobacteria</taxon>
        <taxon>Aeromonadales</taxon>
        <taxon>Aeromonadaceae</taxon>
        <taxon>Pseudaeromonas</taxon>
    </lineage>
</organism>
<dbReference type="PIRSF" id="PIRSF000292">
    <property type="entry name" value="Ubi_od_II"/>
    <property type="match status" value="1"/>
</dbReference>
<comment type="subcellular location">
    <subcellularLocation>
        <location evidence="1">Cell membrane</location>
        <topology evidence="1">Multi-pass membrane protein</topology>
    </subcellularLocation>
</comment>
<comment type="similarity">
    <text evidence="2 14">Belongs to the cytochrome c oxidase subunit 2 family.</text>
</comment>
<accession>A0ABV8CKX9</accession>
<evidence type="ECO:0000256" key="14">
    <source>
        <dbReference type="PIRNR" id="PIRNR000292"/>
    </source>
</evidence>
<dbReference type="PROSITE" id="PS50857">
    <property type="entry name" value="COX2_CUA"/>
    <property type="match status" value="1"/>
</dbReference>
<name>A0ABV8CKX9_9GAMM</name>
<gene>
    <name evidence="19" type="primary">cyoA</name>
    <name evidence="19" type="ORF">ACFOSS_04700</name>
</gene>
<dbReference type="PROSITE" id="PS50999">
    <property type="entry name" value="COX2_TM"/>
    <property type="match status" value="1"/>
</dbReference>
<evidence type="ECO:0000256" key="4">
    <source>
        <dbReference type="ARBA" id="ARBA00022475"/>
    </source>
</evidence>
<dbReference type="InterPro" id="IPR006333">
    <property type="entry name" value="Cyt_o_ubiquinol_oxidase_su2"/>
</dbReference>
<dbReference type="SUPFAM" id="SSF49503">
    <property type="entry name" value="Cupredoxins"/>
    <property type="match status" value="1"/>
</dbReference>